<dbReference type="STRING" id="41447.ENSSDUP00000005302"/>
<evidence type="ECO:0000313" key="2">
    <source>
        <dbReference type="Proteomes" id="UP000261420"/>
    </source>
</evidence>
<evidence type="ECO:0000313" key="1">
    <source>
        <dbReference type="Ensembl" id="ENSSDUP00000005302.1"/>
    </source>
</evidence>
<dbReference type="Proteomes" id="UP000261420">
    <property type="component" value="Unplaced"/>
</dbReference>
<reference evidence="1" key="1">
    <citation type="submission" date="2025-08" db="UniProtKB">
        <authorList>
            <consortium name="Ensembl"/>
        </authorList>
    </citation>
    <scope>IDENTIFICATION</scope>
</reference>
<organism evidence="1 2">
    <name type="scientific">Seriola dumerili</name>
    <name type="common">Greater amberjack</name>
    <name type="synonym">Caranx dumerili</name>
    <dbReference type="NCBI Taxonomy" id="41447"/>
    <lineage>
        <taxon>Eukaryota</taxon>
        <taxon>Metazoa</taxon>
        <taxon>Chordata</taxon>
        <taxon>Craniata</taxon>
        <taxon>Vertebrata</taxon>
        <taxon>Euteleostomi</taxon>
        <taxon>Actinopterygii</taxon>
        <taxon>Neopterygii</taxon>
        <taxon>Teleostei</taxon>
        <taxon>Neoteleostei</taxon>
        <taxon>Acanthomorphata</taxon>
        <taxon>Carangaria</taxon>
        <taxon>Carangiformes</taxon>
        <taxon>Carangidae</taxon>
        <taxon>Seriola</taxon>
    </lineage>
</organism>
<accession>A0A3B4TH58</accession>
<keyword evidence="2" id="KW-1185">Reference proteome</keyword>
<sequence>YYKKLGEIPDIHYAPLFLTGSAFRIFRLLGKLRVTEGWTEDGHHSEERLALRRAGWLWRRASTGLYYESKGHIHCSVKSSVCGF</sequence>
<protein>
    <submittedName>
        <fullName evidence="1">Uncharacterized protein</fullName>
    </submittedName>
</protein>
<dbReference type="AlphaFoldDB" id="A0A3B4TH58"/>
<reference evidence="1" key="2">
    <citation type="submission" date="2025-09" db="UniProtKB">
        <authorList>
            <consortium name="Ensembl"/>
        </authorList>
    </citation>
    <scope>IDENTIFICATION</scope>
</reference>
<dbReference type="Ensembl" id="ENSSDUT00000005403.1">
    <property type="protein sequence ID" value="ENSSDUP00000005302.1"/>
    <property type="gene ID" value="ENSSDUG00000003918.1"/>
</dbReference>
<dbReference type="SUPFAM" id="SSF55166">
    <property type="entry name" value="Hedgehog/DD-peptidase"/>
    <property type="match status" value="1"/>
</dbReference>
<name>A0A3B4TH58_SERDU</name>
<proteinExistence type="predicted"/>
<dbReference type="InterPro" id="IPR009045">
    <property type="entry name" value="Zn_M74/Hedgehog-like"/>
</dbReference>